<gene>
    <name evidence="8" type="ORF">M427DRAFT_52875</name>
</gene>
<evidence type="ECO:0000256" key="1">
    <source>
        <dbReference type="ARBA" id="ARBA00004496"/>
    </source>
</evidence>
<keyword evidence="2" id="KW-0963">Cytoplasm</keyword>
<comment type="function">
    <text evidence="4">Required for the assembly of mitochondrial cytochrome c oxidase.</text>
</comment>
<dbReference type="GO" id="GO:0005507">
    <property type="term" value="F:copper ion binding"/>
    <property type="evidence" value="ECO:0007669"/>
    <property type="project" value="EnsemblFungi"/>
</dbReference>
<dbReference type="PANTHER" id="PTHR21107">
    <property type="entry name" value="CYTOCHROME C OXIDASE ASSEMBLY PROTEIN COX19"/>
    <property type="match status" value="1"/>
</dbReference>
<dbReference type="GO" id="GO:0005829">
    <property type="term" value="C:cytosol"/>
    <property type="evidence" value="ECO:0007669"/>
    <property type="project" value="EnsemblFungi"/>
</dbReference>
<dbReference type="OMA" id="GTNDEAC"/>
<dbReference type="AlphaFoldDB" id="A0A139AS09"/>
<protein>
    <recommendedName>
        <fullName evidence="6">Cytochrome c oxidase assembly protein COX19</fullName>
    </recommendedName>
</protein>
<evidence type="ECO:0000313" key="8">
    <source>
        <dbReference type="EMBL" id="KXS19434.1"/>
    </source>
</evidence>
<dbReference type="Proteomes" id="UP000070544">
    <property type="component" value="Unassembled WGS sequence"/>
</dbReference>
<organism evidence="8 9">
    <name type="scientific">Gonapodya prolifera (strain JEL478)</name>
    <name type="common">Monoblepharis prolifera</name>
    <dbReference type="NCBI Taxonomy" id="1344416"/>
    <lineage>
        <taxon>Eukaryota</taxon>
        <taxon>Fungi</taxon>
        <taxon>Fungi incertae sedis</taxon>
        <taxon>Chytridiomycota</taxon>
        <taxon>Chytridiomycota incertae sedis</taxon>
        <taxon>Monoblepharidomycetes</taxon>
        <taxon>Monoblepharidales</taxon>
        <taxon>Gonapodyaceae</taxon>
        <taxon>Gonapodya</taxon>
    </lineage>
</organism>
<keyword evidence="9" id="KW-1185">Reference proteome</keyword>
<dbReference type="InterPro" id="IPR009069">
    <property type="entry name" value="Cys_alpha_HP_mot_SF"/>
</dbReference>
<evidence type="ECO:0000256" key="5">
    <source>
        <dbReference type="ARBA" id="ARBA00038223"/>
    </source>
</evidence>
<dbReference type="OrthoDB" id="268594at2759"/>
<dbReference type="InterPro" id="IPR010625">
    <property type="entry name" value="CHCH"/>
</dbReference>
<evidence type="ECO:0000313" key="9">
    <source>
        <dbReference type="Proteomes" id="UP000070544"/>
    </source>
</evidence>
<name>A0A139AS09_GONPJ</name>
<dbReference type="SUPFAM" id="SSF47072">
    <property type="entry name" value="Cysteine alpha-hairpin motif"/>
    <property type="match status" value="1"/>
</dbReference>
<reference evidence="8 9" key="1">
    <citation type="journal article" date="2015" name="Genome Biol. Evol.">
        <title>Phylogenomic analyses indicate that early fungi evolved digesting cell walls of algal ancestors of land plants.</title>
        <authorList>
            <person name="Chang Y."/>
            <person name="Wang S."/>
            <person name="Sekimoto S."/>
            <person name="Aerts A.L."/>
            <person name="Choi C."/>
            <person name="Clum A."/>
            <person name="LaButti K.M."/>
            <person name="Lindquist E.A."/>
            <person name="Yee Ngan C."/>
            <person name="Ohm R.A."/>
            <person name="Salamov A.A."/>
            <person name="Grigoriev I.V."/>
            <person name="Spatafora J.W."/>
            <person name="Berbee M.L."/>
        </authorList>
    </citation>
    <scope>NUCLEOTIDE SEQUENCE [LARGE SCALE GENOMIC DNA]</scope>
    <source>
        <strain evidence="8 9">JEL478</strain>
    </source>
</reference>
<dbReference type="GO" id="GO:0033617">
    <property type="term" value="P:mitochondrial respiratory chain complex IV assembly"/>
    <property type="evidence" value="ECO:0007669"/>
    <property type="project" value="EnsemblFungi"/>
</dbReference>
<comment type="subcellular location">
    <subcellularLocation>
        <location evidence="1">Cytoplasm</location>
    </subcellularLocation>
</comment>
<evidence type="ECO:0000256" key="6">
    <source>
        <dbReference type="ARBA" id="ARBA00039385"/>
    </source>
</evidence>
<comment type="similarity">
    <text evidence="5">Belongs to the COX19 family.</text>
</comment>
<evidence type="ECO:0000256" key="4">
    <source>
        <dbReference type="ARBA" id="ARBA00037279"/>
    </source>
</evidence>
<keyword evidence="3" id="KW-1015">Disulfide bond</keyword>
<evidence type="ECO:0000256" key="3">
    <source>
        <dbReference type="ARBA" id="ARBA00023157"/>
    </source>
</evidence>
<accession>A0A139AS09</accession>
<sequence>MSFGAPPTTYAAPVAPDLGSFPLDRQGTCKDLMKQYMECLQKNGREGMACRAVTKAYLECRMENGLMRKDDMKALGFWEEPSPSNTR</sequence>
<dbReference type="GO" id="GO:0030001">
    <property type="term" value="P:metal ion transport"/>
    <property type="evidence" value="ECO:0007669"/>
    <property type="project" value="EnsemblFungi"/>
</dbReference>
<dbReference type="InterPro" id="IPR051383">
    <property type="entry name" value="COX19"/>
</dbReference>
<feature type="domain" description="CHCH" evidence="7">
    <location>
        <begin position="29"/>
        <end position="63"/>
    </location>
</feature>
<dbReference type="PROSITE" id="PS51808">
    <property type="entry name" value="CHCH"/>
    <property type="match status" value="1"/>
</dbReference>
<dbReference type="PANTHER" id="PTHR21107:SF2">
    <property type="entry name" value="CYTOCHROME C OXIDASE ASSEMBLY PROTEIN COX19"/>
    <property type="match status" value="1"/>
</dbReference>
<dbReference type="Pfam" id="PF06747">
    <property type="entry name" value="CHCH"/>
    <property type="match status" value="1"/>
</dbReference>
<dbReference type="STRING" id="1344416.A0A139AS09"/>
<dbReference type="GO" id="GO:0005758">
    <property type="term" value="C:mitochondrial intermembrane space"/>
    <property type="evidence" value="ECO:0007669"/>
    <property type="project" value="EnsemblFungi"/>
</dbReference>
<evidence type="ECO:0000256" key="2">
    <source>
        <dbReference type="ARBA" id="ARBA00022490"/>
    </source>
</evidence>
<dbReference type="EMBL" id="KQ965738">
    <property type="protein sequence ID" value="KXS19434.1"/>
    <property type="molecule type" value="Genomic_DNA"/>
</dbReference>
<proteinExistence type="inferred from homology"/>
<evidence type="ECO:0000259" key="7">
    <source>
        <dbReference type="Pfam" id="PF06747"/>
    </source>
</evidence>